<accession>A0ACB8H9A2</accession>
<comment type="caution">
    <text evidence="1">The sequence shown here is derived from an EMBL/GenBank/DDBJ whole genome shotgun (WGS) entry which is preliminary data.</text>
</comment>
<proteinExistence type="predicted"/>
<evidence type="ECO:0000313" key="1">
    <source>
        <dbReference type="EMBL" id="KAH9483769.1"/>
    </source>
</evidence>
<dbReference type="EMBL" id="JAFIQS020000003">
    <property type="protein sequence ID" value="KAH9483769.1"/>
    <property type="molecule type" value="Genomic_DNA"/>
</dbReference>
<evidence type="ECO:0000313" key="2">
    <source>
        <dbReference type="Proteomes" id="UP000664032"/>
    </source>
</evidence>
<sequence length="1564" mass="175923">MAHQAESASWLDPVSHSPVFDSITLQVNAEQEWHGTDEVIVASDQVEGNLQRVDRVSTRDQTSILQSATDFDIHGGTFSTIAGDSYTANRDMHLTINNHIHSLASNEAREAIGTPAKYMRRMPQPPSLPVQRSCDIYRRHMAAKGRGIPLWIPEPNKNLPLQYQRQGIAIGDVGVMTASGGFAFLFNICLAHDHPINPPTLPVNFKPIQVAALNIHCHSEFKNNSYLASASTVRSQNDGDASGLVFESSASNGAILTMPLGSKSEDLGSIGRFRRYVAANMLHWYNYAYHDREYDVRNGDLRLVIGCDKTSSWGMATFANSAAHQESFHLKFGLIEGRRYGWEYSGTAEVRVGPDAHEIAQLWDNDPSQHNITYENQCLFIRTINATLPDDIWVNLGFDYSELDLVVESQLPDGSSTPALTDANLKSRVSTGLPKTTSFLNREGANYADLGANHNILTVHGTRTIYSSSPFLNDHPSKAINAMLLKNSSKEVKMAITQDQDWISVMTEEDAVMPTSEDFLARIRESFDICEEDGVVYLENAQGKYKIVHDDTTDADLLPESIPDSAQLVDTTTGKFSGTPTGDNLDFLEDIRNVITPEDVPSFYNSVTILKSTYRNIERLKIYKQKCKVISDKCFELMKALVDGSQGIEGAVISDVVEEVEGIVSQFERSLGEWASWNRLRSILRQREIRDRIYQLHRNMEEAVSKLHIQINLDMIRNAGDAQAIQQQEKSEIRNVLRSIVKSSEDIKTLLSMQSLPGSHAVEEIMERLQTELMDPTLRPNESEDYKSGLWLLREKTSKLPPLIDCYWLKLGLVTGQIKWSPVLSTKGMASSIFHGLITSLLKASNVRVSAFPYIVNPWMDNGPAMRYIQKFPKANRLELLTEVAYGDFGLEYLHDHGVIHGDLRGENVLISTNGNARVAHFGQSKFLEHFDGNGLPSYFSNPRWMAPEMLQGTGSASTHSDIWSYGMLCLEILSDEHPYSDIRHDIAVIREIDSGILPKRSETATANGLSDGMWTLLRKCWQQKPESRPSISDVRAQLLELQGFHVSKDLNVPPSMLKDRQKGKESQAGSPRSSRHSSTSNLDIFSEEKPTTGFSDSRLGSANTNATSLASSSVPTRPLSGEDDDRLLTHYSPDSISESINQALLDPQIVVHVVEGNVCRGTLEGLVQHLIDLQQDIEYRYLLLVACPDFTTPDYLFTVLARRFHEVESSVAIRAEDKVAWQYNIFSVIMYWLSERDLKVEPQLLRRIRYFCEDAARIKASATMVSRARDLLEVVERRERLLHNVGSVVPTRRIAVKQRITPVELAIALTLLEGDTYKVLTPVDYLGHLRRHPGFNNVEGVYTTNNMIILWVKESILRFDSTADRARALKFFVNTAAECRKLRNFSSLVAIATALHSSPIEKLLLTKLETSMQTQSKLAALKDILDVSANHRSYREALDDGMGASRKGPCIPWLAIHLKELHAVLQRYPIIVHVDGKPLINFERYIKFMDRVKEAVHYMPPDLEQYRQQGLLEYIVDELAKTKLANITEEDLVARSKHLEAQEMMMRHSRRSQLKSLGFLKKK</sequence>
<keyword evidence="2" id="KW-1185">Reference proteome</keyword>
<dbReference type="Proteomes" id="UP000664032">
    <property type="component" value="Unassembled WGS sequence"/>
</dbReference>
<protein>
    <submittedName>
        <fullName evidence="1">Ras guanine nucleotide exchange factor efc25</fullName>
    </submittedName>
</protein>
<reference evidence="1" key="1">
    <citation type="submission" date="2021-10" db="EMBL/GenBank/DDBJ databases">
        <title>Psilocybe cubensis genome.</title>
        <authorList>
            <person name="Mckernan K.J."/>
            <person name="Crawford S."/>
            <person name="Trippe A."/>
            <person name="Kane L.T."/>
            <person name="Mclaughlin S."/>
        </authorList>
    </citation>
    <scope>NUCLEOTIDE SEQUENCE</scope>
    <source>
        <strain evidence="1">MGC-MH-2018</strain>
    </source>
</reference>
<organism evidence="1 2">
    <name type="scientific">Psilocybe cubensis</name>
    <name type="common">Psychedelic mushroom</name>
    <name type="synonym">Stropharia cubensis</name>
    <dbReference type="NCBI Taxonomy" id="181762"/>
    <lineage>
        <taxon>Eukaryota</taxon>
        <taxon>Fungi</taxon>
        <taxon>Dikarya</taxon>
        <taxon>Basidiomycota</taxon>
        <taxon>Agaricomycotina</taxon>
        <taxon>Agaricomycetes</taxon>
        <taxon>Agaricomycetidae</taxon>
        <taxon>Agaricales</taxon>
        <taxon>Agaricineae</taxon>
        <taxon>Strophariaceae</taxon>
        <taxon>Psilocybe</taxon>
    </lineage>
</organism>
<gene>
    <name evidence="1" type="ORF">JR316_0003245</name>
</gene>
<name>A0ACB8H9A2_PSICU</name>